<dbReference type="PANTHER" id="PTHR34069">
    <property type="entry name" value="3-OXOACYL-[ACYL-CARRIER-PROTEIN] SYNTHASE 3"/>
    <property type="match status" value="1"/>
</dbReference>
<comment type="subcellular location">
    <subcellularLocation>
        <location evidence="9">Cytoplasm</location>
    </subcellularLocation>
</comment>
<dbReference type="InterPro" id="IPR004655">
    <property type="entry name" value="FabH"/>
</dbReference>
<feature type="region of interest" description="ACP-binding" evidence="9">
    <location>
        <begin position="255"/>
        <end position="259"/>
    </location>
</feature>
<feature type="active site" evidence="9">
    <location>
        <position position="284"/>
    </location>
</feature>
<keyword evidence="6 9" id="KW-0443">Lipid metabolism</keyword>
<comment type="similarity">
    <text evidence="1 9">Belongs to the thiolase-like superfamily. FabH family.</text>
</comment>
<evidence type="ECO:0000256" key="7">
    <source>
        <dbReference type="ARBA" id="ARBA00023160"/>
    </source>
</evidence>
<feature type="active site" evidence="9">
    <location>
        <position position="113"/>
    </location>
</feature>
<keyword evidence="7 9" id="KW-0275">Fatty acid biosynthesis</keyword>
<evidence type="ECO:0000256" key="5">
    <source>
        <dbReference type="ARBA" id="ARBA00022832"/>
    </source>
</evidence>
<feature type="region of interest" description="Disordered" evidence="10">
    <location>
        <begin position="329"/>
        <end position="356"/>
    </location>
</feature>
<dbReference type="GO" id="GO:0005737">
    <property type="term" value="C:cytoplasm"/>
    <property type="evidence" value="ECO:0007669"/>
    <property type="project" value="UniProtKB-SubCell"/>
</dbReference>
<evidence type="ECO:0000256" key="4">
    <source>
        <dbReference type="ARBA" id="ARBA00022679"/>
    </source>
</evidence>
<keyword evidence="5 9" id="KW-0276">Fatty acid metabolism</keyword>
<evidence type="ECO:0000259" key="12">
    <source>
        <dbReference type="Pfam" id="PF08545"/>
    </source>
</evidence>
<name>A0AB39ML27_9ACTN</name>
<gene>
    <name evidence="9" type="primary">fabH</name>
    <name evidence="13" type="ORF">AB5J58_45810</name>
</gene>
<dbReference type="InterPro" id="IPR013751">
    <property type="entry name" value="ACP_syn_III_N"/>
</dbReference>
<dbReference type="SUPFAM" id="SSF53901">
    <property type="entry name" value="Thiolase-like"/>
    <property type="match status" value="1"/>
</dbReference>
<comment type="function">
    <text evidence="9">Catalyzes the condensation reaction of fatty acid synthesis by the addition to an acyl acceptor of two carbons from malonyl-ACP. Catalyzes the first condensation reaction which initiates fatty acid synthesis and may therefore play a role in governing the total rate of fatty acid production. Possesses both acetoacetyl-ACP synthase and acetyl transacylase activities. Its substrate specificity determines the biosynthesis of branched-chain and/or straight-chain of fatty acids.</text>
</comment>
<dbReference type="Pfam" id="PF08541">
    <property type="entry name" value="ACP_syn_III_C"/>
    <property type="match status" value="1"/>
</dbReference>
<evidence type="ECO:0000256" key="1">
    <source>
        <dbReference type="ARBA" id="ARBA00008642"/>
    </source>
</evidence>
<dbReference type="GO" id="GO:0004315">
    <property type="term" value="F:3-oxoacyl-[acyl-carrier-protein] synthase activity"/>
    <property type="evidence" value="ECO:0007669"/>
    <property type="project" value="InterPro"/>
</dbReference>
<evidence type="ECO:0000256" key="6">
    <source>
        <dbReference type="ARBA" id="ARBA00023098"/>
    </source>
</evidence>
<evidence type="ECO:0000259" key="11">
    <source>
        <dbReference type="Pfam" id="PF08541"/>
    </source>
</evidence>
<feature type="active site" evidence="9">
    <location>
        <position position="254"/>
    </location>
</feature>
<comment type="domain">
    <text evidence="9">The last Arg residue of the ACP-binding site is essential for the weak association between ACP/AcpP and FabH.</text>
</comment>
<dbReference type="GO" id="GO:0033818">
    <property type="term" value="F:beta-ketoacyl-acyl-carrier-protein synthase III activity"/>
    <property type="evidence" value="ECO:0007669"/>
    <property type="project" value="UniProtKB-UniRule"/>
</dbReference>
<dbReference type="InterPro" id="IPR016039">
    <property type="entry name" value="Thiolase-like"/>
</dbReference>
<accession>A0AB39ML27</accession>
<dbReference type="EC" id="2.3.1.180" evidence="9"/>
<dbReference type="NCBIfam" id="TIGR00747">
    <property type="entry name" value="fabH"/>
    <property type="match status" value="1"/>
</dbReference>
<evidence type="ECO:0000313" key="13">
    <source>
        <dbReference type="EMBL" id="XDQ07066.1"/>
    </source>
</evidence>
<feature type="domain" description="Beta-ketoacyl-[acyl-carrier-protein] synthase III N-terminal" evidence="12">
    <location>
        <begin position="107"/>
        <end position="187"/>
    </location>
</feature>
<keyword evidence="2 9" id="KW-0963">Cytoplasm</keyword>
<reference evidence="13" key="1">
    <citation type="submission" date="2024-07" db="EMBL/GenBank/DDBJ databases">
        <authorList>
            <person name="Yu S.T."/>
        </authorList>
    </citation>
    <scope>NUCLEOTIDE SEQUENCE</scope>
    <source>
        <strain evidence="13">R08</strain>
    </source>
</reference>
<dbReference type="HAMAP" id="MF_01815">
    <property type="entry name" value="FabH"/>
    <property type="match status" value="1"/>
</dbReference>
<proteinExistence type="inferred from homology"/>
<dbReference type="InterPro" id="IPR013747">
    <property type="entry name" value="ACP_syn_III_C"/>
</dbReference>
<evidence type="ECO:0000256" key="3">
    <source>
        <dbReference type="ARBA" id="ARBA00022516"/>
    </source>
</evidence>
<evidence type="ECO:0000256" key="9">
    <source>
        <dbReference type="HAMAP-Rule" id="MF_01815"/>
    </source>
</evidence>
<dbReference type="RefSeq" id="WP_369191897.1">
    <property type="nucleotide sequence ID" value="NZ_CP163431.1"/>
</dbReference>
<feature type="compositionally biased region" description="Basic residues" evidence="10">
    <location>
        <begin position="332"/>
        <end position="341"/>
    </location>
</feature>
<dbReference type="CDD" id="cd00830">
    <property type="entry name" value="KAS_III"/>
    <property type="match status" value="1"/>
</dbReference>
<dbReference type="AlphaFoldDB" id="A0AB39ML27"/>
<evidence type="ECO:0000256" key="8">
    <source>
        <dbReference type="ARBA" id="ARBA00023315"/>
    </source>
</evidence>
<dbReference type="GO" id="GO:0044550">
    <property type="term" value="P:secondary metabolite biosynthetic process"/>
    <property type="evidence" value="ECO:0007669"/>
    <property type="project" value="TreeGrafter"/>
</dbReference>
<keyword evidence="8 9" id="KW-0012">Acyltransferase</keyword>
<sequence>MNAVAVITGLGASLPPDRITNEHLVWEGLETSDAWIRSRTGIESRHRVRPGIATGDLAVAAGRGALESAGAHDAGLLILATTTPDRRCPATAPEVAARLGMTGIPAFDLAAVCSGFVYGAAVASAVLMAGTYDSVLLVAAETYSTIVDPHDRGTAVIFGDGAGAAYLIRGHRADPGALVHFDLGSDGTGSDLITIPAGGSSSPYTEASPRQDRYFRMRGREVYARAVRQMAASSRAVLGRAGWSTDSVAAFVAHQANQRILDSVADRLGIPPDRCHGNLRDVGNTAAASLPLALADTAARDAVRPGARTLLTAFGGGLTWGSIAMTWPQAKPVRHPPHPRPAHKETDTCLPSTTTS</sequence>
<keyword evidence="4 9" id="KW-0808">Transferase</keyword>
<protein>
    <recommendedName>
        <fullName evidence="9">Beta-ketoacyl-[acyl-carrier-protein] synthase III</fullName>
        <shortName evidence="9">Beta-ketoacyl-ACP synthase III</shortName>
        <shortName evidence="9">KAS III</shortName>
        <ecNumber evidence="9">2.3.1.180</ecNumber>
    </recommendedName>
    <alternativeName>
        <fullName evidence="9">3-oxoacyl-[acyl-carrier-protein] synthase 3</fullName>
    </alternativeName>
    <alternativeName>
        <fullName evidence="9">3-oxoacyl-[acyl-carrier-protein] synthase III</fullName>
    </alternativeName>
</protein>
<dbReference type="NCBIfam" id="NF006829">
    <property type="entry name" value="PRK09352.1"/>
    <property type="match status" value="1"/>
</dbReference>
<organism evidence="13">
    <name type="scientific">Streptomyces sp. R08</name>
    <dbReference type="NCBI Taxonomy" id="3238624"/>
    <lineage>
        <taxon>Bacteria</taxon>
        <taxon>Bacillati</taxon>
        <taxon>Actinomycetota</taxon>
        <taxon>Actinomycetes</taxon>
        <taxon>Kitasatosporales</taxon>
        <taxon>Streptomycetaceae</taxon>
        <taxon>Streptomyces</taxon>
    </lineage>
</organism>
<dbReference type="EMBL" id="CP163431">
    <property type="protein sequence ID" value="XDQ07066.1"/>
    <property type="molecule type" value="Genomic_DNA"/>
</dbReference>
<dbReference type="PANTHER" id="PTHR34069:SF2">
    <property type="entry name" value="BETA-KETOACYL-[ACYL-CARRIER-PROTEIN] SYNTHASE III"/>
    <property type="match status" value="1"/>
</dbReference>
<keyword evidence="3 9" id="KW-0444">Lipid biosynthesis</keyword>
<evidence type="ECO:0000256" key="2">
    <source>
        <dbReference type="ARBA" id="ARBA00022490"/>
    </source>
</evidence>
<dbReference type="Gene3D" id="3.40.47.10">
    <property type="match status" value="1"/>
</dbReference>
<feature type="domain" description="Beta-ketoacyl-[acyl-carrier-protein] synthase III C-terminal" evidence="11">
    <location>
        <begin position="239"/>
        <end position="327"/>
    </location>
</feature>
<dbReference type="GO" id="GO:0006633">
    <property type="term" value="P:fatty acid biosynthetic process"/>
    <property type="evidence" value="ECO:0007669"/>
    <property type="project" value="UniProtKB-UniRule"/>
</dbReference>
<comment type="catalytic activity">
    <reaction evidence="9">
        <text>malonyl-[ACP] + acetyl-CoA + H(+) = 3-oxobutanoyl-[ACP] + CO2 + CoA</text>
        <dbReference type="Rhea" id="RHEA:12080"/>
        <dbReference type="Rhea" id="RHEA-COMP:9623"/>
        <dbReference type="Rhea" id="RHEA-COMP:9625"/>
        <dbReference type="ChEBI" id="CHEBI:15378"/>
        <dbReference type="ChEBI" id="CHEBI:16526"/>
        <dbReference type="ChEBI" id="CHEBI:57287"/>
        <dbReference type="ChEBI" id="CHEBI:57288"/>
        <dbReference type="ChEBI" id="CHEBI:78449"/>
        <dbReference type="ChEBI" id="CHEBI:78450"/>
        <dbReference type="EC" id="2.3.1.180"/>
    </reaction>
</comment>
<comment type="pathway">
    <text evidence="9">Lipid metabolism; fatty acid biosynthesis.</text>
</comment>
<dbReference type="Pfam" id="PF08545">
    <property type="entry name" value="ACP_syn_III"/>
    <property type="match status" value="1"/>
</dbReference>
<evidence type="ECO:0000256" key="10">
    <source>
        <dbReference type="SAM" id="MobiDB-lite"/>
    </source>
</evidence>
<keyword evidence="9" id="KW-0511">Multifunctional enzyme</keyword>
<comment type="subunit">
    <text evidence="9">Homodimer.</text>
</comment>